<sequence>MALTQINFDGIVGPSHNYAGLSLGNVAATSHKGNMSYPRAAALQGLAKMRHNLQLGLKQGFFVPLARPDCSFLAAMGLGNNAETLVDRSGAERALVAAAWSASAMWTANAATVSPAPDTADRRCHLTVANLITMPHRAVEWRDTLRQLELAFGNRDHFAVHAPIPPSFGDEGAANHMRMATYHASAGIEIFVYGRQGGRFPARQHEQASRAVARLHRLDPARTLFVEQQPAAIEAGAFHNDVVAVANGDVLFCHEQAFVQAEELYAAIRRLLPGAHIITVPAASISLADAVASYLFNAQLVTLPAGGMALIVPDEAWQSPNVRRWLDDMLATNGPIRQVLPVDVRQSMANGGGPACLRLRVECDPVHVDARFLLDESKADQMEAVIARTWPEQIAPDQIGTQALHNSVVSARRELLTALDLDELA</sequence>
<comment type="catalytic activity">
    <reaction evidence="3">
        <text>N(2)-succinyl-L-arginine + 2 H2O + 2 H(+) = N(2)-succinyl-L-ornithine + 2 NH4(+) + CO2</text>
        <dbReference type="Rhea" id="RHEA:19533"/>
        <dbReference type="ChEBI" id="CHEBI:15377"/>
        <dbReference type="ChEBI" id="CHEBI:15378"/>
        <dbReference type="ChEBI" id="CHEBI:16526"/>
        <dbReference type="ChEBI" id="CHEBI:28938"/>
        <dbReference type="ChEBI" id="CHEBI:58241"/>
        <dbReference type="ChEBI" id="CHEBI:58514"/>
        <dbReference type="EC" id="3.5.3.23"/>
    </reaction>
</comment>
<feature type="active site" evidence="3">
    <location>
        <position position="171"/>
    </location>
</feature>
<dbReference type="Proteomes" id="UP001259803">
    <property type="component" value="Unassembled WGS sequence"/>
</dbReference>
<comment type="function">
    <text evidence="3">Catalyzes the hydrolysis of N(2)-succinylarginine into N(2)-succinylornithine, ammonia and CO(2).</text>
</comment>
<evidence type="ECO:0000313" key="5">
    <source>
        <dbReference type="Proteomes" id="UP001259803"/>
    </source>
</evidence>
<dbReference type="EMBL" id="JAVRHS010000002">
    <property type="protein sequence ID" value="MDT0575388.1"/>
    <property type="molecule type" value="Genomic_DNA"/>
</dbReference>
<dbReference type="Gene3D" id="3.75.10.20">
    <property type="entry name" value="Succinylarginine dihydrolase"/>
    <property type="match status" value="1"/>
</dbReference>
<feature type="binding site" evidence="3">
    <location>
        <position position="350"/>
    </location>
    <ligand>
        <name>substrate</name>
    </ligand>
</feature>
<feature type="binding site" evidence="3">
    <location>
        <begin position="19"/>
        <end position="28"/>
    </location>
    <ligand>
        <name>substrate</name>
    </ligand>
</feature>
<gene>
    <name evidence="3" type="primary">astB</name>
    <name evidence="4" type="ORF">RM533_04225</name>
</gene>
<dbReference type="HAMAP" id="MF_01172">
    <property type="entry name" value="AstB"/>
    <property type="match status" value="1"/>
</dbReference>
<keyword evidence="1 3" id="KW-0056">Arginine metabolism</keyword>
<dbReference type="Pfam" id="PF04996">
    <property type="entry name" value="AstB"/>
    <property type="match status" value="1"/>
</dbReference>
<dbReference type="InterPro" id="IPR007079">
    <property type="entry name" value="SuccinylArg_d-Hdrlase_AstB"/>
</dbReference>
<keyword evidence="5" id="KW-1185">Reference proteome</keyword>
<comment type="caution">
    <text evidence="4">The sequence shown here is derived from an EMBL/GenBank/DDBJ whole genome shotgun (WGS) entry which is preliminary data.</text>
</comment>
<feature type="binding site" evidence="3">
    <location>
        <position position="241"/>
    </location>
    <ligand>
        <name>substrate</name>
    </ligand>
</feature>
<dbReference type="InterPro" id="IPR037031">
    <property type="entry name" value="AstB_sf"/>
</dbReference>
<dbReference type="EC" id="3.5.3.23" evidence="3"/>
<dbReference type="RefSeq" id="WP_311340166.1">
    <property type="nucleotide sequence ID" value="NZ_JAVRHS010000002.1"/>
</dbReference>
<protein>
    <recommendedName>
        <fullName evidence="3">N-succinylarginine dihydrolase</fullName>
        <ecNumber evidence="3">3.5.3.23</ecNumber>
    </recommendedName>
</protein>
<dbReference type="PANTHER" id="PTHR30420:SF2">
    <property type="entry name" value="N-SUCCINYLARGININE DIHYDROLASE"/>
    <property type="match status" value="1"/>
</dbReference>
<feature type="active site" description="Nucleophile" evidence="3">
    <location>
        <position position="356"/>
    </location>
</feature>
<comment type="similarity">
    <text evidence="3">Belongs to the succinylarginine dihydrolase family.</text>
</comment>
<accession>A0ABU2ZH46</accession>
<dbReference type="PANTHER" id="PTHR30420">
    <property type="entry name" value="N-SUCCINYLARGININE DIHYDROLASE"/>
    <property type="match status" value="1"/>
</dbReference>
<comment type="subunit">
    <text evidence="3">Homodimer.</text>
</comment>
<dbReference type="NCBIfam" id="NF009789">
    <property type="entry name" value="PRK13281.1"/>
    <property type="match status" value="1"/>
</dbReference>
<keyword evidence="2 3" id="KW-0378">Hydrolase</keyword>
<feature type="binding site" evidence="3">
    <location>
        <position position="203"/>
    </location>
    <ligand>
        <name>substrate</name>
    </ligand>
</feature>
<evidence type="ECO:0000313" key="4">
    <source>
        <dbReference type="EMBL" id="MDT0575388.1"/>
    </source>
</evidence>
<feature type="binding site" evidence="3">
    <location>
        <position position="109"/>
    </location>
    <ligand>
        <name>substrate</name>
    </ligand>
</feature>
<reference evidence="4 5" key="1">
    <citation type="submission" date="2023-09" db="EMBL/GenBank/DDBJ databases">
        <authorList>
            <person name="Rey-Velasco X."/>
        </authorList>
    </citation>
    <scope>NUCLEOTIDE SEQUENCE [LARGE SCALE GENOMIC DNA]</scope>
    <source>
        <strain evidence="4 5">F390</strain>
    </source>
</reference>
<dbReference type="SUPFAM" id="SSF55909">
    <property type="entry name" value="Pentein"/>
    <property type="match status" value="1"/>
</dbReference>
<evidence type="ECO:0000256" key="3">
    <source>
        <dbReference type="HAMAP-Rule" id="MF_01172"/>
    </source>
</evidence>
<evidence type="ECO:0000256" key="2">
    <source>
        <dbReference type="ARBA" id="ARBA00022801"/>
    </source>
</evidence>
<evidence type="ECO:0000256" key="1">
    <source>
        <dbReference type="ARBA" id="ARBA00022503"/>
    </source>
</evidence>
<feature type="active site" evidence="3">
    <location>
        <position position="239"/>
    </location>
</feature>
<feature type="binding site" evidence="3">
    <location>
        <begin position="136"/>
        <end position="137"/>
    </location>
    <ligand>
        <name>substrate</name>
    </ligand>
</feature>
<comment type="pathway">
    <text evidence="3">Amino-acid degradation; L-arginine degradation via AST pathway; L-glutamate and succinate from L-arginine: step 2/5.</text>
</comment>
<dbReference type="GO" id="GO:0009015">
    <property type="term" value="F:N-succinylarginine dihydrolase activity"/>
    <property type="evidence" value="ECO:0007669"/>
    <property type="project" value="UniProtKB-EC"/>
</dbReference>
<proteinExistence type="inferred from homology"/>
<name>A0ABU2ZH46_9SPHN</name>
<organism evidence="4 5">
    <name type="scientific">Croceicoccus esteveae</name>
    <dbReference type="NCBI Taxonomy" id="3075597"/>
    <lineage>
        <taxon>Bacteria</taxon>
        <taxon>Pseudomonadati</taxon>
        <taxon>Pseudomonadota</taxon>
        <taxon>Alphaproteobacteria</taxon>
        <taxon>Sphingomonadales</taxon>
        <taxon>Erythrobacteraceae</taxon>
        <taxon>Croceicoccus</taxon>
    </lineage>
</organism>